<dbReference type="GO" id="GO:0006508">
    <property type="term" value="P:proteolysis"/>
    <property type="evidence" value="ECO:0007669"/>
    <property type="project" value="TreeGrafter"/>
</dbReference>
<dbReference type="InterPro" id="IPR000994">
    <property type="entry name" value="Pept_M24"/>
</dbReference>
<dbReference type="Gene3D" id="3.90.230.10">
    <property type="entry name" value="Creatinase/methionine aminopeptidase superfamily"/>
    <property type="match status" value="1"/>
</dbReference>
<evidence type="ECO:0000256" key="2">
    <source>
        <dbReference type="ARBA" id="ARBA00008766"/>
    </source>
</evidence>
<name>A0A381SVA2_9ZZZZ</name>
<feature type="domain" description="Peptidase M24" evidence="6">
    <location>
        <begin position="1"/>
        <end position="37"/>
    </location>
</feature>
<organism evidence="7">
    <name type="scientific">marine metagenome</name>
    <dbReference type="NCBI Taxonomy" id="408172"/>
    <lineage>
        <taxon>unclassified sequences</taxon>
        <taxon>metagenomes</taxon>
        <taxon>ecological metagenomes</taxon>
    </lineage>
</organism>
<keyword evidence="3" id="KW-0479">Metal-binding</keyword>
<dbReference type="SUPFAM" id="SSF55920">
    <property type="entry name" value="Creatinase/aminopeptidase"/>
    <property type="match status" value="1"/>
</dbReference>
<keyword evidence="4" id="KW-0378">Hydrolase</keyword>
<evidence type="ECO:0000256" key="4">
    <source>
        <dbReference type="ARBA" id="ARBA00022801"/>
    </source>
</evidence>
<comment type="similarity">
    <text evidence="2">Belongs to the peptidase M24B family.</text>
</comment>
<proteinExistence type="inferred from homology"/>
<dbReference type="PANTHER" id="PTHR43226">
    <property type="entry name" value="XAA-PRO AMINOPEPTIDASE 3"/>
    <property type="match status" value="1"/>
</dbReference>
<evidence type="ECO:0000256" key="1">
    <source>
        <dbReference type="ARBA" id="ARBA00001936"/>
    </source>
</evidence>
<evidence type="ECO:0000256" key="3">
    <source>
        <dbReference type="ARBA" id="ARBA00022723"/>
    </source>
</evidence>
<evidence type="ECO:0000256" key="5">
    <source>
        <dbReference type="ARBA" id="ARBA00023211"/>
    </source>
</evidence>
<dbReference type="GO" id="GO:0008233">
    <property type="term" value="F:peptidase activity"/>
    <property type="evidence" value="ECO:0007669"/>
    <property type="project" value="TreeGrafter"/>
</dbReference>
<dbReference type="GO" id="GO:0046872">
    <property type="term" value="F:metal ion binding"/>
    <property type="evidence" value="ECO:0007669"/>
    <property type="project" value="UniProtKB-KW"/>
</dbReference>
<protein>
    <recommendedName>
        <fullName evidence="6">Peptidase M24 domain-containing protein</fullName>
    </recommendedName>
</protein>
<dbReference type="InterPro" id="IPR036005">
    <property type="entry name" value="Creatinase/aminopeptidase-like"/>
</dbReference>
<evidence type="ECO:0000259" key="6">
    <source>
        <dbReference type="Pfam" id="PF00557"/>
    </source>
</evidence>
<dbReference type="Pfam" id="PF00557">
    <property type="entry name" value="Peptidase_M24"/>
    <property type="match status" value="1"/>
</dbReference>
<accession>A0A381SVA2</accession>
<evidence type="ECO:0000313" key="7">
    <source>
        <dbReference type="EMBL" id="SVA07258.1"/>
    </source>
</evidence>
<dbReference type="EMBL" id="UINC01003544">
    <property type="protein sequence ID" value="SVA07258.1"/>
    <property type="molecule type" value="Genomic_DNA"/>
</dbReference>
<dbReference type="InterPro" id="IPR052433">
    <property type="entry name" value="X-Pro_dipept-like"/>
</dbReference>
<dbReference type="AlphaFoldDB" id="A0A381SVA2"/>
<dbReference type="PANTHER" id="PTHR43226:SF4">
    <property type="entry name" value="XAA-PRO AMINOPEPTIDASE 3"/>
    <property type="match status" value="1"/>
</dbReference>
<gene>
    <name evidence="7" type="ORF">METZ01_LOCUS60112</name>
</gene>
<sequence length="61" mass="7013">MVLTIEPGIYISSKNKQVEKKWRGIGIRIEDDILVKKNGNEILTHKLPKEIDDIESIMANH</sequence>
<keyword evidence="5" id="KW-0464">Manganese</keyword>
<comment type="cofactor">
    <cofactor evidence="1">
        <name>Mn(2+)</name>
        <dbReference type="ChEBI" id="CHEBI:29035"/>
    </cofactor>
</comment>
<reference evidence="7" key="1">
    <citation type="submission" date="2018-05" db="EMBL/GenBank/DDBJ databases">
        <authorList>
            <person name="Lanie J.A."/>
            <person name="Ng W.-L."/>
            <person name="Kazmierczak K.M."/>
            <person name="Andrzejewski T.M."/>
            <person name="Davidsen T.M."/>
            <person name="Wayne K.J."/>
            <person name="Tettelin H."/>
            <person name="Glass J.I."/>
            <person name="Rusch D."/>
            <person name="Podicherti R."/>
            <person name="Tsui H.-C.T."/>
            <person name="Winkler M.E."/>
        </authorList>
    </citation>
    <scope>NUCLEOTIDE SEQUENCE</scope>
</reference>